<evidence type="ECO:0000256" key="2">
    <source>
        <dbReference type="ARBA" id="ARBA00023012"/>
    </source>
</evidence>
<dbReference type="SUPFAM" id="SSF46894">
    <property type="entry name" value="C-terminal effector domain of the bipartite response regulators"/>
    <property type="match status" value="1"/>
</dbReference>
<evidence type="ECO:0000313" key="8">
    <source>
        <dbReference type="EMBL" id="MCY1721541.1"/>
    </source>
</evidence>
<dbReference type="SMART" id="SM00448">
    <property type="entry name" value="REC"/>
    <property type="match status" value="1"/>
</dbReference>
<dbReference type="GO" id="GO:0000156">
    <property type="term" value="F:phosphorelay response regulator activity"/>
    <property type="evidence" value="ECO:0007669"/>
    <property type="project" value="TreeGrafter"/>
</dbReference>
<reference evidence="8" key="1">
    <citation type="submission" date="2022-11" db="EMBL/GenBank/DDBJ databases">
        <title>Marilongibacter aestuarii gen. nov., sp. nov., isolated from tidal flat sediment.</title>
        <authorList>
            <person name="Jiayan W."/>
        </authorList>
    </citation>
    <scope>NUCLEOTIDE SEQUENCE</scope>
    <source>
        <strain evidence="8">Z1-6</strain>
    </source>
</reference>
<dbReference type="Pfam" id="PF00072">
    <property type="entry name" value="Response_reg"/>
    <property type="match status" value="1"/>
</dbReference>
<dbReference type="GO" id="GO:0006355">
    <property type="term" value="P:regulation of DNA-templated transcription"/>
    <property type="evidence" value="ECO:0007669"/>
    <property type="project" value="InterPro"/>
</dbReference>
<evidence type="ECO:0000256" key="5">
    <source>
        <dbReference type="PROSITE-ProRule" id="PRU01091"/>
    </source>
</evidence>
<dbReference type="PROSITE" id="PS50110">
    <property type="entry name" value="RESPONSE_REGULATORY"/>
    <property type="match status" value="1"/>
</dbReference>
<dbReference type="InterPro" id="IPR001867">
    <property type="entry name" value="OmpR/PhoB-type_DNA-bd"/>
</dbReference>
<dbReference type="SMART" id="SM00862">
    <property type="entry name" value="Trans_reg_C"/>
    <property type="match status" value="1"/>
</dbReference>
<dbReference type="RefSeq" id="WP_343333870.1">
    <property type="nucleotide sequence ID" value="NZ_JAPOHD010000027.1"/>
</dbReference>
<evidence type="ECO:0000259" key="6">
    <source>
        <dbReference type="PROSITE" id="PS50110"/>
    </source>
</evidence>
<dbReference type="SUPFAM" id="SSF52172">
    <property type="entry name" value="CheY-like"/>
    <property type="match status" value="1"/>
</dbReference>
<dbReference type="GO" id="GO:0005829">
    <property type="term" value="C:cytosol"/>
    <property type="evidence" value="ECO:0007669"/>
    <property type="project" value="TreeGrafter"/>
</dbReference>
<dbReference type="CDD" id="cd17574">
    <property type="entry name" value="REC_OmpR"/>
    <property type="match status" value="1"/>
</dbReference>
<dbReference type="PROSITE" id="PS51755">
    <property type="entry name" value="OMPR_PHOB"/>
    <property type="match status" value="1"/>
</dbReference>
<dbReference type="InterPro" id="IPR011006">
    <property type="entry name" value="CheY-like_superfamily"/>
</dbReference>
<evidence type="ECO:0000256" key="1">
    <source>
        <dbReference type="ARBA" id="ARBA00022553"/>
    </source>
</evidence>
<gene>
    <name evidence="8" type="ORF">OU798_14390</name>
</gene>
<keyword evidence="2" id="KW-0902">Two-component regulatory system</keyword>
<dbReference type="EMBL" id="JAPOHD010000027">
    <property type="protein sequence ID" value="MCY1721541.1"/>
    <property type="molecule type" value="Genomic_DNA"/>
</dbReference>
<organism evidence="8 9">
    <name type="scientific">Draconibacterium aestuarii</name>
    <dbReference type="NCBI Taxonomy" id="2998507"/>
    <lineage>
        <taxon>Bacteria</taxon>
        <taxon>Pseudomonadati</taxon>
        <taxon>Bacteroidota</taxon>
        <taxon>Bacteroidia</taxon>
        <taxon>Marinilabiliales</taxon>
        <taxon>Prolixibacteraceae</taxon>
        <taxon>Draconibacterium</taxon>
    </lineage>
</organism>
<dbReference type="CDD" id="cd00383">
    <property type="entry name" value="trans_reg_C"/>
    <property type="match status" value="1"/>
</dbReference>
<dbReference type="Proteomes" id="UP001145087">
    <property type="component" value="Unassembled WGS sequence"/>
</dbReference>
<dbReference type="Gene3D" id="1.10.10.10">
    <property type="entry name" value="Winged helix-like DNA-binding domain superfamily/Winged helix DNA-binding domain"/>
    <property type="match status" value="1"/>
</dbReference>
<dbReference type="GO" id="GO:0000976">
    <property type="term" value="F:transcription cis-regulatory region binding"/>
    <property type="evidence" value="ECO:0007669"/>
    <property type="project" value="TreeGrafter"/>
</dbReference>
<name>A0A9X3F9Z7_9BACT</name>
<evidence type="ECO:0000259" key="7">
    <source>
        <dbReference type="PROSITE" id="PS51755"/>
    </source>
</evidence>
<evidence type="ECO:0000313" key="9">
    <source>
        <dbReference type="Proteomes" id="UP001145087"/>
    </source>
</evidence>
<feature type="domain" description="OmpR/PhoB-type" evidence="7">
    <location>
        <begin position="132"/>
        <end position="229"/>
    </location>
</feature>
<feature type="domain" description="Response regulatory" evidence="6">
    <location>
        <begin position="7"/>
        <end position="121"/>
    </location>
</feature>
<evidence type="ECO:0000256" key="3">
    <source>
        <dbReference type="ARBA" id="ARBA00023125"/>
    </source>
</evidence>
<proteinExistence type="predicted"/>
<dbReference type="InterPro" id="IPR039420">
    <property type="entry name" value="WalR-like"/>
</dbReference>
<dbReference type="PANTHER" id="PTHR48111:SF40">
    <property type="entry name" value="PHOSPHATE REGULON TRANSCRIPTIONAL REGULATORY PROTEIN PHOB"/>
    <property type="match status" value="1"/>
</dbReference>
<keyword evidence="9" id="KW-1185">Reference proteome</keyword>
<evidence type="ECO:0000256" key="4">
    <source>
        <dbReference type="PROSITE-ProRule" id="PRU00169"/>
    </source>
</evidence>
<sequence length="229" mass="26263">MTENKLNILLAEDDLNLGILLVDFLESRNVKVTLFRDGESAFNGFKKGDFNFCILDVMLPKVDGFTIAKKVKTINAATPVVFLTARGMKEDKMKGYDIGADDYITKPFDEDELWCKIVAISKRTDLVCASTEKVFKIGMYEFDFENLSLNFQDSIKRLTTREAEILRMLCQSKNNLVRREQILTAIWGENDYFAGRSMDVFISKLRKYMSQDPNVQIENVIKVGYILNC</sequence>
<feature type="DNA-binding region" description="OmpR/PhoB-type" evidence="5">
    <location>
        <begin position="132"/>
        <end position="229"/>
    </location>
</feature>
<protein>
    <submittedName>
        <fullName evidence="8">Response regulator transcription factor</fullName>
    </submittedName>
</protein>
<feature type="modified residue" description="4-aspartylphosphate" evidence="4">
    <location>
        <position position="56"/>
    </location>
</feature>
<dbReference type="InterPro" id="IPR001789">
    <property type="entry name" value="Sig_transdc_resp-reg_receiver"/>
</dbReference>
<dbReference type="Pfam" id="PF00486">
    <property type="entry name" value="Trans_reg_C"/>
    <property type="match status" value="1"/>
</dbReference>
<dbReference type="PANTHER" id="PTHR48111">
    <property type="entry name" value="REGULATOR OF RPOS"/>
    <property type="match status" value="1"/>
</dbReference>
<keyword evidence="1 4" id="KW-0597">Phosphoprotein</keyword>
<dbReference type="Gene3D" id="3.40.50.2300">
    <property type="match status" value="1"/>
</dbReference>
<keyword evidence="3 5" id="KW-0238">DNA-binding</keyword>
<dbReference type="InterPro" id="IPR016032">
    <property type="entry name" value="Sig_transdc_resp-reg_C-effctor"/>
</dbReference>
<dbReference type="GO" id="GO:0032993">
    <property type="term" value="C:protein-DNA complex"/>
    <property type="evidence" value="ECO:0007669"/>
    <property type="project" value="TreeGrafter"/>
</dbReference>
<dbReference type="InterPro" id="IPR036388">
    <property type="entry name" value="WH-like_DNA-bd_sf"/>
</dbReference>
<comment type="caution">
    <text evidence="8">The sequence shown here is derived from an EMBL/GenBank/DDBJ whole genome shotgun (WGS) entry which is preliminary data.</text>
</comment>
<accession>A0A9X3F9Z7</accession>
<dbReference type="AlphaFoldDB" id="A0A9X3F9Z7"/>